<protein>
    <submittedName>
        <fullName evidence="2">Uncharacterized protein</fullName>
    </submittedName>
</protein>
<gene>
    <name evidence="2" type="ORF">A3SI_05242</name>
</gene>
<dbReference type="Proteomes" id="UP000005551">
    <property type="component" value="Unassembled WGS sequence"/>
</dbReference>
<accession>I5C7Q5</accession>
<evidence type="ECO:0000313" key="3">
    <source>
        <dbReference type="Proteomes" id="UP000005551"/>
    </source>
</evidence>
<dbReference type="RefSeq" id="WP_009053805.1">
    <property type="nucleotide sequence ID" value="NZ_AJYA01000011.1"/>
</dbReference>
<dbReference type="AlphaFoldDB" id="I5C7Q5"/>
<dbReference type="EMBL" id="AJYA01000011">
    <property type="protein sequence ID" value="EIM77857.1"/>
    <property type="molecule type" value="Genomic_DNA"/>
</dbReference>
<reference evidence="2 3" key="1">
    <citation type="submission" date="2012-05" db="EMBL/GenBank/DDBJ databases">
        <title>Genome sequence of Nitritalea halalkaliphila LW7.</title>
        <authorList>
            <person name="Jangir P.K."/>
            <person name="Singh A."/>
            <person name="Shivaji S."/>
            <person name="Sharma R."/>
        </authorList>
    </citation>
    <scope>NUCLEOTIDE SEQUENCE [LARGE SCALE GENOMIC DNA]</scope>
    <source>
        <strain evidence="2 3">LW7</strain>
    </source>
</reference>
<sequence>MEGILKEIRVEKLRIEEGTFSQALVEERERKRVEINRLDLQMDAVYIGPESEALDQFFFAAEAAMELYEVTVRLNDRLHDIRAEFARLDSKEDLVRVEKFTIRPNPGSGGNSDSTLLAVNLPEFSIEKANLKKVYNEGIFDVQKLLIVKPEFDIKDLSRKQESSSGLDLRELTKDFLQAIYIEEFEIQEGALTVDNRSLQEQDSLSFGRFNLKLEAFRLDEETENSPDAGIFYAQHLALELSDYALKLADNVHLFRADHLRLDTKTKEVSIDNFRIAALDTASLEETLRDQSKTTGLAIHVPQFKAYGADLKRAYFNKELLIQKIEVPAPEIAITKFFAAQAAEADTENLSVEEEKADIVALLSSYFNRVAVRELLISSGSLSFENKVGENMKTFSEDKVNIRIQGFEVRPDTDNKELSNLFSEEVDIRLNEYVFDLADGRYAITVDAINFNSQREEITSQNVRLRPNASFRSNFKIAAVAPSLSFTGVDLESFLFDSELLLNKIKLSDATVTLLFNNDVEGEKEAGNDSGDRRDRNLPKALTAIRIDTVMAERARIEVDLIEEGARKQIINTAVFFQIDGFKLDPDRLEQGQIADFFDDIQLTVDAFRLDLADEMHQVTFESVSFDTRYEGILMKNLEIAPKHDKPKPGQPLIEGAIQSLLVKTHQLKELQQSKRLELKEVSLFKPSIALRLDPEHPMVVEKNLFGIERANKEEEEEKDPFLEVVHIDRLRVEEADFDLQRQSGNSTGQNLRSLNLSLDDLTFDLRKQAERVSLNTLINKNFDITLSDYRFNLPDSLNQVRLGYLTLSNERIVLEDVALVPRYGPFAYTRKKGHQVDVMELQISRLTLHEPDLETSLSEGGLFGRFLEVEGADFRIFKDKRAPELEKVKEMPQALMRQLPFLVRLDSMELKDAQVSYTEFPKNGFVPGTITFERLQATLGPLHMGDSKDFPFELEKTNLQAQAYLNGQAKIRLEGLMRYEAPYPMTLHARADSFDLATINSILEPNAFARVRKGTFNGASWKFTADQYDARGSMKLYYKNLNLALLDERTLEEARGRKGVLTFVINVLAVRSNNPRKIFGNTVSSRIYAENPSDKFIFNYWWRATLSGVRGSLGLGQPKIPKRKEEEPSMNPQAHPKQEED</sequence>
<proteinExistence type="predicted"/>
<evidence type="ECO:0000256" key="1">
    <source>
        <dbReference type="SAM" id="MobiDB-lite"/>
    </source>
</evidence>
<dbReference type="STRING" id="1189621.A3SI_05242"/>
<keyword evidence="3" id="KW-1185">Reference proteome</keyword>
<evidence type="ECO:0000313" key="2">
    <source>
        <dbReference type="EMBL" id="EIM77857.1"/>
    </source>
</evidence>
<dbReference type="OrthoDB" id="610933at2"/>
<organism evidence="2 3">
    <name type="scientific">Nitritalea halalkaliphila LW7</name>
    <dbReference type="NCBI Taxonomy" id="1189621"/>
    <lineage>
        <taxon>Bacteria</taxon>
        <taxon>Pseudomonadati</taxon>
        <taxon>Bacteroidota</taxon>
        <taxon>Cytophagia</taxon>
        <taxon>Cytophagales</taxon>
        <taxon>Cyclobacteriaceae</taxon>
        <taxon>Nitritalea</taxon>
    </lineage>
</organism>
<name>I5C7Q5_9BACT</name>
<comment type="caution">
    <text evidence="2">The sequence shown here is derived from an EMBL/GenBank/DDBJ whole genome shotgun (WGS) entry which is preliminary data.</text>
</comment>
<feature type="region of interest" description="Disordered" evidence="1">
    <location>
        <begin position="1116"/>
        <end position="1142"/>
    </location>
</feature>